<dbReference type="AlphaFoldDB" id="A0A1H1MVZ5"/>
<gene>
    <name evidence="1" type="ORF">SAMN05444158_0359</name>
</gene>
<dbReference type="EMBL" id="LT629750">
    <property type="protein sequence ID" value="SDR90109.1"/>
    <property type="molecule type" value="Genomic_DNA"/>
</dbReference>
<evidence type="ECO:0000313" key="2">
    <source>
        <dbReference type="Proteomes" id="UP000243904"/>
    </source>
</evidence>
<proteinExistence type="predicted"/>
<evidence type="ECO:0000313" key="1">
    <source>
        <dbReference type="EMBL" id="SDR90109.1"/>
    </source>
</evidence>
<dbReference type="Proteomes" id="UP000243904">
    <property type="component" value="Chromosome I"/>
</dbReference>
<sequence length="43" mass="4565">MGPRFIFAALIVAFGIVIALATLTTIRHVNLHTSSAVRATARS</sequence>
<keyword evidence="2" id="KW-1185">Reference proteome</keyword>
<accession>A0A1H1MVZ5</accession>
<reference evidence="2" key="1">
    <citation type="submission" date="2016-10" db="EMBL/GenBank/DDBJ databases">
        <authorList>
            <person name="Varghese N."/>
            <person name="Submissions S."/>
        </authorList>
    </citation>
    <scope>NUCLEOTIDE SEQUENCE [LARGE SCALE GENOMIC DNA]</scope>
    <source>
        <strain evidence="2">GAS369</strain>
    </source>
</reference>
<name>A0A1H1MVZ5_9BRAD</name>
<protein>
    <submittedName>
        <fullName evidence="1">Uncharacterized protein</fullName>
    </submittedName>
</protein>
<organism evidence="1 2">
    <name type="scientific">Bradyrhizobium canariense</name>
    <dbReference type="NCBI Taxonomy" id="255045"/>
    <lineage>
        <taxon>Bacteria</taxon>
        <taxon>Pseudomonadati</taxon>
        <taxon>Pseudomonadota</taxon>
        <taxon>Alphaproteobacteria</taxon>
        <taxon>Hyphomicrobiales</taxon>
        <taxon>Nitrobacteraceae</taxon>
        <taxon>Bradyrhizobium</taxon>
    </lineage>
</organism>